<dbReference type="AlphaFoldDB" id="A0A397RWM9"/>
<name>A0A397RWM9_9GLOM</name>
<comment type="caution">
    <text evidence="1">The sequence shown here is derived from an EMBL/GenBank/DDBJ whole genome shotgun (WGS) entry which is preliminary data.</text>
</comment>
<feature type="non-terminal residue" evidence="1">
    <location>
        <position position="1"/>
    </location>
</feature>
<reference evidence="1 2" key="1">
    <citation type="submission" date="2018-06" db="EMBL/GenBank/DDBJ databases">
        <title>Comparative genomics reveals the genomic features of Rhizophagus irregularis, R. cerebriforme, R. diaphanum and Gigaspora rosea, and their symbiotic lifestyle signature.</title>
        <authorList>
            <person name="Morin E."/>
            <person name="San Clemente H."/>
            <person name="Chen E.C.H."/>
            <person name="De La Providencia I."/>
            <person name="Hainaut M."/>
            <person name="Kuo A."/>
            <person name="Kohler A."/>
            <person name="Murat C."/>
            <person name="Tang N."/>
            <person name="Roy S."/>
            <person name="Loubradou J."/>
            <person name="Henrissat B."/>
            <person name="Grigoriev I.V."/>
            <person name="Corradi N."/>
            <person name="Roux C."/>
            <person name="Martin F.M."/>
        </authorList>
    </citation>
    <scope>NUCLEOTIDE SEQUENCE [LARGE SCALE GENOMIC DNA]</scope>
    <source>
        <strain evidence="1 2">DAOM 227022</strain>
    </source>
</reference>
<evidence type="ECO:0000313" key="1">
    <source>
        <dbReference type="EMBL" id="RIA78750.1"/>
    </source>
</evidence>
<organism evidence="1 2">
    <name type="scientific">Glomus cerebriforme</name>
    <dbReference type="NCBI Taxonomy" id="658196"/>
    <lineage>
        <taxon>Eukaryota</taxon>
        <taxon>Fungi</taxon>
        <taxon>Fungi incertae sedis</taxon>
        <taxon>Mucoromycota</taxon>
        <taxon>Glomeromycotina</taxon>
        <taxon>Glomeromycetes</taxon>
        <taxon>Glomerales</taxon>
        <taxon>Glomeraceae</taxon>
        <taxon>Glomus</taxon>
    </lineage>
</organism>
<keyword evidence="2" id="KW-1185">Reference proteome</keyword>
<sequence length="436" mass="46885">TEALVHLGEKVGSLRVVAQAAIDESLALDPRPLLQDGLAAAEVDVGGSEVAQALVSPSVVVMLDEGGNPHLQFAGQVGVFEQDAVLERLVPTLDLALRLRMAGRAADMGHAPAAEPVGQITRDVARPVVGEQPRPMRHLHMIEPGRRQREVERGGDVADLHGRAQLPRHDVAREVIEHRREVVPAPAHHLQVGEVRLPKLVWRGGLVAELVGGFDHDVGRAGDQVLSFEQTVDGRLGDEVAPLVGEAHRQLARAEFRLLQCESDDLIANLGGQPVPDPAGSGRAIRQCLEAATLESVVPPVERRPGDAELVQGGAHRQQAVFQDEIGHDLLQRTRLATQVLDLVGGRGTGRVAGQSLLAGFQELLRPAVVHRAGDALAPTQLGDAVLTAQALQHDADLLLRRELPARGAADVLDHGFCRLPRRPGRLFHLRSWGLR</sequence>
<dbReference type="Proteomes" id="UP000265703">
    <property type="component" value="Unassembled WGS sequence"/>
</dbReference>
<proteinExistence type="predicted"/>
<gene>
    <name evidence="1" type="ORF">C1645_746376</name>
</gene>
<protein>
    <submittedName>
        <fullName evidence="1">Uncharacterized protein</fullName>
    </submittedName>
</protein>
<evidence type="ECO:0000313" key="2">
    <source>
        <dbReference type="Proteomes" id="UP000265703"/>
    </source>
</evidence>
<dbReference type="EMBL" id="QKYT01002168">
    <property type="protein sequence ID" value="RIA78750.1"/>
    <property type="molecule type" value="Genomic_DNA"/>
</dbReference>
<accession>A0A397RWM9</accession>